<dbReference type="InterPro" id="IPR003661">
    <property type="entry name" value="HisK_dim/P_dom"/>
</dbReference>
<dbReference type="InterPro" id="IPR011006">
    <property type="entry name" value="CheY-like_superfamily"/>
</dbReference>
<keyword evidence="13" id="KW-1185">Reference proteome</keyword>
<protein>
    <recommendedName>
        <fullName evidence="2">histidine kinase</fullName>
        <ecNumber evidence="2">2.7.13.3</ecNumber>
    </recommendedName>
</protein>
<dbReference type="InterPro" id="IPR013655">
    <property type="entry name" value="PAS_fold_3"/>
</dbReference>
<feature type="domain" description="PAC" evidence="11">
    <location>
        <begin position="631"/>
        <end position="681"/>
    </location>
</feature>
<dbReference type="EC" id="2.7.13.3" evidence="2"/>
<dbReference type="SUPFAM" id="SSF47384">
    <property type="entry name" value="Homodimeric domain of signal transducing histidine kinase"/>
    <property type="match status" value="1"/>
</dbReference>
<dbReference type="SMART" id="SM00086">
    <property type="entry name" value="PAC"/>
    <property type="match status" value="3"/>
</dbReference>
<feature type="domain" description="PAS" evidence="10">
    <location>
        <begin position="434"/>
        <end position="479"/>
    </location>
</feature>
<dbReference type="Pfam" id="PF02518">
    <property type="entry name" value="HATPase_c"/>
    <property type="match status" value="1"/>
</dbReference>
<dbReference type="Gene3D" id="3.30.450.20">
    <property type="entry name" value="PAS domain"/>
    <property type="match status" value="4"/>
</dbReference>
<dbReference type="PROSITE" id="PS50113">
    <property type="entry name" value="PAC"/>
    <property type="match status" value="2"/>
</dbReference>
<keyword evidence="3" id="KW-0597">Phosphoprotein</keyword>
<dbReference type="SUPFAM" id="SSF55874">
    <property type="entry name" value="ATPase domain of HSP90 chaperone/DNA topoisomerase II/histidine kinase"/>
    <property type="match status" value="1"/>
</dbReference>
<keyword evidence="5 12" id="KW-0418">Kinase</keyword>
<dbReference type="InterPro" id="IPR004358">
    <property type="entry name" value="Sig_transdc_His_kin-like_C"/>
</dbReference>
<comment type="caution">
    <text evidence="6">Lacks conserved residue(s) required for the propagation of feature annotation.</text>
</comment>
<dbReference type="InterPro" id="IPR001610">
    <property type="entry name" value="PAC"/>
</dbReference>
<dbReference type="AlphaFoldDB" id="A0A2A2FGM4"/>
<evidence type="ECO:0000256" key="2">
    <source>
        <dbReference type="ARBA" id="ARBA00012438"/>
    </source>
</evidence>
<dbReference type="InterPro" id="IPR003594">
    <property type="entry name" value="HATPase_dom"/>
</dbReference>
<evidence type="ECO:0000256" key="6">
    <source>
        <dbReference type="PROSITE-ProRule" id="PRU00169"/>
    </source>
</evidence>
<evidence type="ECO:0000259" key="11">
    <source>
        <dbReference type="PROSITE" id="PS50113"/>
    </source>
</evidence>
<evidence type="ECO:0000256" key="5">
    <source>
        <dbReference type="ARBA" id="ARBA00022777"/>
    </source>
</evidence>
<evidence type="ECO:0000256" key="3">
    <source>
        <dbReference type="ARBA" id="ARBA00022553"/>
    </source>
</evidence>
<dbReference type="CDD" id="cd00075">
    <property type="entry name" value="HATPase"/>
    <property type="match status" value="1"/>
</dbReference>
<dbReference type="CDD" id="cd00082">
    <property type="entry name" value="HisKA"/>
    <property type="match status" value="1"/>
</dbReference>
<dbReference type="Gene3D" id="1.10.287.130">
    <property type="match status" value="1"/>
</dbReference>
<gene>
    <name evidence="12" type="ORF">CK500_03810</name>
</gene>
<dbReference type="Proteomes" id="UP000218083">
    <property type="component" value="Unassembled WGS sequence"/>
</dbReference>
<comment type="caution">
    <text evidence="12">The sequence shown here is derived from an EMBL/GenBank/DDBJ whole genome shotgun (WGS) entry which is preliminary data.</text>
</comment>
<proteinExistence type="predicted"/>
<evidence type="ECO:0000259" key="8">
    <source>
        <dbReference type="PROSITE" id="PS50109"/>
    </source>
</evidence>
<dbReference type="InterPro" id="IPR036890">
    <property type="entry name" value="HATPase_C_sf"/>
</dbReference>
<reference evidence="12 13" key="1">
    <citation type="submission" date="2017-08" db="EMBL/GenBank/DDBJ databases">
        <title>The strain WRN001 was isolated from Binhai saline alkaline soil, Tianjin, China.</title>
        <authorList>
            <person name="Liu D."/>
            <person name="Zhang G."/>
        </authorList>
    </citation>
    <scope>NUCLEOTIDE SEQUENCE [LARGE SCALE GENOMIC DNA]</scope>
    <source>
        <strain evidence="12 13">WN019</strain>
    </source>
</reference>
<dbReference type="PRINTS" id="PR00344">
    <property type="entry name" value="BCTRLSENSOR"/>
</dbReference>
<dbReference type="SMART" id="SM00387">
    <property type="entry name" value="HATPase_c"/>
    <property type="match status" value="1"/>
</dbReference>
<dbReference type="Pfam" id="PF08447">
    <property type="entry name" value="PAS_3"/>
    <property type="match status" value="1"/>
</dbReference>
<evidence type="ECO:0000256" key="1">
    <source>
        <dbReference type="ARBA" id="ARBA00000085"/>
    </source>
</evidence>
<evidence type="ECO:0000313" key="13">
    <source>
        <dbReference type="Proteomes" id="UP000218083"/>
    </source>
</evidence>
<feature type="domain" description="PAC" evidence="11">
    <location>
        <begin position="384"/>
        <end position="437"/>
    </location>
</feature>
<dbReference type="SMART" id="SM00388">
    <property type="entry name" value="HisKA"/>
    <property type="match status" value="1"/>
</dbReference>
<sequence length="894" mass="100690">MTTRDRYESEALAADAGSDPVRVLLVAERPSVGDRAAAAIEDRGERFAVTSADDAAEALGAVDAGEVDCVVSGYDLPGMDGMEFLRAVRDRVGDLPFVLFTARGSEAVASRAVAAGVDEYLPLRDADGVAEDGTADDEPADTDRPDDETTDTDRPDDETTDTDRPDDEPTDADPYAALAERVDRAVSRSRTEHQETEHLDRMTDAFCGIDESWRLTYLNERARELLERDAGELLGERIWDRFPTLRGTRIETEFRDAVASGEPTAFEYHFEGPDLDFAIDAYPSDTGLSVYFRDVTDERERERELRELSERFRLAVEGADVGVWDWDIRTDEVRFDERWAGMLGYDKSEIAFELSEWEDRVHPDDLAEVWAALEAHFAGETEYYRCDHRMEAKSGEWKWIRDRGRVVERNDDGEPVRAVGIHIDVTEEKERERDLERYRRLVDEFPNPVALYDADSRFAVVNDRLTEVYESTPEELVGRKSPLLRRLRETREDDPFAALVAGDREAVSGTIELDLPERSDAIIDFTLRRLVIDGEFDGVLAVSRDVTEKRRRQRALERTSARLEALFEDSPDMVDIHDKAGEIVDANPVMAAELGYDREELVGMDVWEIDTELDPQTGIDLWQSIEMGETRRLETTFRRADGTTFPVEVQVRRVDVQGDDRFLATSRDISERKAYERRIERENERLDEFASIVSHDLRNPLNVLSGYLRLARETGNDSYFDRCDTALDEMERLIDDVLTLARQGDAVGSVDPVPLDELATRYAKDAVGSIDGDEGDESAEPIEVAVETEHDVLADPGRLKRLLQNLFRNAAEHGGDRIVVGDLPDGFYVADDGPGIPEDRRDEVFESGHTTSESGTGFGLAIVERIAEAHGWEVTLTEGDDGGARFEFTGVDRP</sequence>
<dbReference type="PROSITE" id="PS50110">
    <property type="entry name" value="RESPONSE_REGULATORY"/>
    <property type="match status" value="1"/>
</dbReference>
<dbReference type="InterPro" id="IPR001789">
    <property type="entry name" value="Sig_transdc_resp-reg_receiver"/>
</dbReference>
<dbReference type="Gene3D" id="3.30.565.10">
    <property type="entry name" value="Histidine kinase-like ATPase, C-terminal domain"/>
    <property type="match status" value="1"/>
</dbReference>
<dbReference type="PROSITE" id="PS50109">
    <property type="entry name" value="HIS_KIN"/>
    <property type="match status" value="1"/>
</dbReference>
<dbReference type="CDD" id="cd00156">
    <property type="entry name" value="REC"/>
    <property type="match status" value="1"/>
</dbReference>
<dbReference type="InterPro" id="IPR013656">
    <property type="entry name" value="PAS_4"/>
</dbReference>
<feature type="domain" description="PAS" evidence="10">
    <location>
        <begin position="308"/>
        <end position="380"/>
    </location>
</feature>
<dbReference type="Pfam" id="PF00072">
    <property type="entry name" value="Response_reg"/>
    <property type="match status" value="1"/>
</dbReference>
<keyword evidence="4" id="KW-0808">Transferase</keyword>
<dbReference type="SUPFAM" id="SSF52172">
    <property type="entry name" value="CheY-like"/>
    <property type="match status" value="1"/>
</dbReference>
<dbReference type="Pfam" id="PF08448">
    <property type="entry name" value="PAS_4"/>
    <property type="match status" value="2"/>
</dbReference>
<dbReference type="PANTHER" id="PTHR43304">
    <property type="entry name" value="PHYTOCHROME-LIKE PROTEIN CPH1"/>
    <property type="match status" value="1"/>
</dbReference>
<comment type="catalytic activity">
    <reaction evidence="1">
        <text>ATP + protein L-histidine = ADP + protein N-phospho-L-histidine.</text>
        <dbReference type="EC" id="2.7.13.3"/>
    </reaction>
</comment>
<dbReference type="PROSITE" id="PS50112">
    <property type="entry name" value="PAS"/>
    <property type="match status" value="3"/>
</dbReference>
<dbReference type="SMART" id="SM00091">
    <property type="entry name" value="PAS"/>
    <property type="match status" value="4"/>
</dbReference>
<feature type="domain" description="Histidine kinase" evidence="8">
    <location>
        <begin position="692"/>
        <end position="889"/>
    </location>
</feature>
<dbReference type="GO" id="GO:0000155">
    <property type="term" value="F:phosphorelay sensor kinase activity"/>
    <property type="evidence" value="ECO:0007669"/>
    <property type="project" value="InterPro"/>
</dbReference>
<feature type="domain" description="PAS" evidence="10">
    <location>
        <begin position="559"/>
        <end position="616"/>
    </location>
</feature>
<feature type="domain" description="Response regulatory" evidence="9">
    <location>
        <begin position="22"/>
        <end position="138"/>
    </location>
</feature>
<dbReference type="Pfam" id="PF13426">
    <property type="entry name" value="PAS_9"/>
    <property type="match status" value="1"/>
</dbReference>
<accession>A0A2A2FGM4</accession>
<dbReference type="InterPro" id="IPR035965">
    <property type="entry name" value="PAS-like_dom_sf"/>
</dbReference>
<dbReference type="OrthoDB" id="8127at2157"/>
<dbReference type="CDD" id="cd00130">
    <property type="entry name" value="PAS"/>
    <property type="match status" value="3"/>
</dbReference>
<dbReference type="InterPro" id="IPR000014">
    <property type="entry name" value="PAS"/>
</dbReference>
<dbReference type="SMART" id="SM00448">
    <property type="entry name" value="REC"/>
    <property type="match status" value="1"/>
</dbReference>
<evidence type="ECO:0000259" key="10">
    <source>
        <dbReference type="PROSITE" id="PS50112"/>
    </source>
</evidence>
<dbReference type="NCBIfam" id="TIGR00229">
    <property type="entry name" value="sensory_box"/>
    <property type="match status" value="3"/>
</dbReference>
<dbReference type="SUPFAM" id="SSF55785">
    <property type="entry name" value="PYP-like sensor domain (PAS domain)"/>
    <property type="match status" value="4"/>
</dbReference>
<feature type="compositionally biased region" description="Acidic residues" evidence="7">
    <location>
        <begin position="128"/>
        <end position="171"/>
    </location>
</feature>
<dbReference type="InterPro" id="IPR000700">
    <property type="entry name" value="PAS-assoc_C"/>
</dbReference>
<dbReference type="RefSeq" id="WP_095635923.1">
    <property type="nucleotide sequence ID" value="NZ_NSKC01000002.1"/>
</dbReference>
<evidence type="ECO:0000256" key="7">
    <source>
        <dbReference type="SAM" id="MobiDB-lite"/>
    </source>
</evidence>
<feature type="region of interest" description="Disordered" evidence="7">
    <location>
        <begin position="124"/>
        <end position="177"/>
    </location>
</feature>
<dbReference type="Gene3D" id="3.40.50.2300">
    <property type="match status" value="1"/>
</dbReference>
<name>A0A2A2FGM4_9EURY</name>
<dbReference type="EMBL" id="NSKC01000002">
    <property type="protein sequence ID" value="PAU84651.1"/>
    <property type="molecule type" value="Genomic_DNA"/>
</dbReference>
<dbReference type="Pfam" id="PF00512">
    <property type="entry name" value="HisKA"/>
    <property type="match status" value="1"/>
</dbReference>
<dbReference type="InterPro" id="IPR005467">
    <property type="entry name" value="His_kinase_dom"/>
</dbReference>
<dbReference type="InterPro" id="IPR052162">
    <property type="entry name" value="Sensor_kinase/Photoreceptor"/>
</dbReference>
<evidence type="ECO:0000259" key="9">
    <source>
        <dbReference type="PROSITE" id="PS50110"/>
    </source>
</evidence>
<organism evidence="12 13">
    <name type="scientific">Halorubrum salipaludis</name>
    <dbReference type="NCBI Taxonomy" id="2032630"/>
    <lineage>
        <taxon>Archaea</taxon>
        <taxon>Methanobacteriati</taxon>
        <taxon>Methanobacteriota</taxon>
        <taxon>Stenosarchaea group</taxon>
        <taxon>Halobacteria</taxon>
        <taxon>Halobacteriales</taxon>
        <taxon>Haloferacaceae</taxon>
        <taxon>Halorubrum</taxon>
    </lineage>
</organism>
<dbReference type="InterPro" id="IPR036097">
    <property type="entry name" value="HisK_dim/P_sf"/>
</dbReference>
<dbReference type="PANTHER" id="PTHR43304:SF1">
    <property type="entry name" value="PAC DOMAIN-CONTAINING PROTEIN"/>
    <property type="match status" value="1"/>
</dbReference>
<evidence type="ECO:0000313" key="12">
    <source>
        <dbReference type="EMBL" id="PAU84651.1"/>
    </source>
</evidence>
<evidence type="ECO:0000256" key="4">
    <source>
        <dbReference type="ARBA" id="ARBA00022679"/>
    </source>
</evidence>